<feature type="non-terminal residue" evidence="1">
    <location>
        <position position="1"/>
    </location>
</feature>
<evidence type="ECO:0000313" key="2">
    <source>
        <dbReference type="Proteomes" id="UP001233999"/>
    </source>
</evidence>
<comment type="caution">
    <text evidence="1">The sequence shown here is derived from an EMBL/GenBank/DDBJ whole genome shotgun (WGS) entry which is preliminary data.</text>
</comment>
<proteinExistence type="predicted"/>
<dbReference type="Proteomes" id="UP001233999">
    <property type="component" value="Unassembled WGS sequence"/>
</dbReference>
<dbReference type="AlphaFoldDB" id="A0AAD8AE07"/>
<name>A0AAD8AE07_DIPPU</name>
<feature type="non-terminal residue" evidence="1">
    <location>
        <position position="81"/>
    </location>
</feature>
<protein>
    <submittedName>
        <fullName evidence="1">Uncharacterized protein</fullName>
    </submittedName>
</protein>
<evidence type="ECO:0000313" key="1">
    <source>
        <dbReference type="EMBL" id="KAJ9596985.1"/>
    </source>
</evidence>
<accession>A0AAD8AE07</accession>
<keyword evidence="2" id="KW-1185">Reference proteome</keyword>
<organism evidence="1 2">
    <name type="scientific">Diploptera punctata</name>
    <name type="common">Pacific beetle cockroach</name>
    <dbReference type="NCBI Taxonomy" id="6984"/>
    <lineage>
        <taxon>Eukaryota</taxon>
        <taxon>Metazoa</taxon>
        <taxon>Ecdysozoa</taxon>
        <taxon>Arthropoda</taxon>
        <taxon>Hexapoda</taxon>
        <taxon>Insecta</taxon>
        <taxon>Pterygota</taxon>
        <taxon>Neoptera</taxon>
        <taxon>Polyneoptera</taxon>
        <taxon>Dictyoptera</taxon>
        <taxon>Blattodea</taxon>
        <taxon>Blaberoidea</taxon>
        <taxon>Blaberidae</taxon>
        <taxon>Diplopterinae</taxon>
        <taxon>Diploptera</taxon>
    </lineage>
</organism>
<dbReference type="EMBL" id="JASPKZ010001951">
    <property type="protein sequence ID" value="KAJ9596985.1"/>
    <property type="molecule type" value="Genomic_DNA"/>
</dbReference>
<reference evidence="1" key="1">
    <citation type="journal article" date="2023" name="IScience">
        <title>Live-bearing cockroach genome reveals convergent evolutionary mechanisms linked to viviparity in insects and beyond.</title>
        <authorList>
            <person name="Fouks B."/>
            <person name="Harrison M.C."/>
            <person name="Mikhailova A.A."/>
            <person name="Marchal E."/>
            <person name="English S."/>
            <person name="Carruthers M."/>
            <person name="Jennings E.C."/>
            <person name="Chiamaka E.L."/>
            <person name="Frigard R.A."/>
            <person name="Pippel M."/>
            <person name="Attardo G.M."/>
            <person name="Benoit J.B."/>
            <person name="Bornberg-Bauer E."/>
            <person name="Tobe S.S."/>
        </authorList>
    </citation>
    <scope>NUCLEOTIDE SEQUENCE</scope>
    <source>
        <strain evidence="1">Stay&amp;Tobe</strain>
    </source>
</reference>
<sequence length="81" mass="9650">RHCHQCRPNNHYTYQLTGRNILVISGRRAFHFDCLRLRLPSQHYELTGTNILCFRNRGPTHSCRRVAHRCIFTQKSTVTRK</sequence>
<gene>
    <name evidence="1" type="ORF">L9F63_011984</name>
</gene>
<reference evidence="1" key="2">
    <citation type="submission" date="2023-05" db="EMBL/GenBank/DDBJ databases">
        <authorList>
            <person name="Fouks B."/>
        </authorList>
    </citation>
    <scope>NUCLEOTIDE SEQUENCE</scope>
    <source>
        <strain evidence="1">Stay&amp;Tobe</strain>
        <tissue evidence="1">Testes</tissue>
    </source>
</reference>